<dbReference type="InterPro" id="IPR000847">
    <property type="entry name" value="LysR_HTH_N"/>
</dbReference>
<dbReference type="InterPro" id="IPR036390">
    <property type="entry name" value="WH_DNA-bd_sf"/>
</dbReference>
<dbReference type="AlphaFoldDB" id="A0A973VVD7"/>
<dbReference type="Gene3D" id="1.10.10.10">
    <property type="entry name" value="Winged helix-like DNA-binding domain superfamily/Winged helix DNA-binding domain"/>
    <property type="match status" value="1"/>
</dbReference>
<comment type="function">
    <text evidence="1">NodD regulates the expression of the nodABCFE genes which encode other nodulation proteins. NodD is also a negative regulator of its own expression. Binds flavonoids as inducers.</text>
</comment>
<dbReference type="EMBL" id="JAAOLE020000001">
    <property type="protein sequence ID" value="NVI42593.1"/>
    <property type="molecule type" value="Genomic_DNA"/>
</dbReference>
<proteinExistence type="inferred from homology"/>
<evidence type="ECO:0000313" key="9">
    <source>
        <dbReference type="Proteomes" id="UP001432046"/>
    </source>
</evidence>
<dbReference type="InterPro" id="IPR005119">
    <property type="entry name" value="LysR_subst-bd"/>
</dbReference>
<sequence length="307" mass="34207">MGRSVPPSARALTALSLFATLGTLTETAEQLGVTRSALSHRIAELEKRLGVALVRKVGRRISLTEDGERLLASMGDALDRLEAAVEPFQRYRGQIRVSTVATFASHWLIPRISQFQARHPLIEVGIFTTTRAVDLKTEDMDCAIRHGRGAWKGLSSTLLFRETLMPVARPDVVARAATSAKPANSAKTNFAKIWHGIPLIRARSRFADWSNWQQHDRTLAQRRIKWLTVETRAQALDAAMAGAGVALMDMAYITTPVDEGRLEKLAERPLQLQTGYYFVNLPNARALHLLNHLREWAVEAARPFRTA</sequence>
<evidence type="ECO:0000256" key="4">
    <source>
        <dbReference type="ARBA" id="ARBA00023125"/>
    </source>
</evidence>
<dbReference type="GO" id="GO:0003700">
    <property type="term" value="F:DNA-binding transcription factor activity"/>
    <property type="evidence" value="ECO:0007669"/>
    <property type="project" value="InterPro"/>
</dbReference>
<dbReference type="PANTHER" id="PTHR30537:SF5">
    <property type="entry name" value="HTH-TYPE TRANSCRIPTIONAL ACTIVATOR TTDR-RELATED"/>
    <property type="match status" value="1"/>
</dbReference>
<keyword evidence="4" id="KW-0238">DNA-binding</keyword>
<keyword evidence="5" id="KW-0804">Transcription</keyword>
<keyword evidence="3" id="KW-0805">Transcription regulation</keyword>
<dbReference type="GO" id="GO:0003677">
    <property type="term" value="F:DNA binding"/>
    <property type="evidence" value="ECO:0007669"/>
    <property type="project" value="UniProtKB-KW"/>
</dbReference>
<dbReference type="InterPro" id="IPR058163">
    <property type="entry name" value="LysR-type_TF_proteobact-type"/>
</dbReference>
<dbReference type="SUPFAM" id="SSF46785">
    <property type="entry name" value="Winged helix' DNA-binding domain"/>
    <property type="match status" value="1"/>
</dbReference>
<evidence type="ECO:0000256" key="2">
    <source>
        <dbReference type="ARBA" id="ARBA00009437"/>
    </source>
</evidence>
<dbReference type="InterPro" id="IPR011991">
    <property type="entry name" value="ArsR-like_HTH"/>
</dbReference>
<dbReference type="InterPro" id="IPR036388">
    <property type="entry name" value="WH-like_DNA-bd_sf"/>
</dbReference>
<protein>
    <submittedName>
        <fullName evidence="7">LysR family transcriptional regulator</fullName>
    </submittedName>
    <submittedName>
        <fullName evidence="8">LysR substrate-binding domain-containing protein</fullName>
    </submittedName>
</protein>
<evidence type="ECO:0000259" key="6">
    <source>
        <dbReference type="PROSITE" id="PS50931"/>
    </source>
</evidence>
<dbReference type="PROSITE" id="PS50931">
    <property type="entry name" value="HTH_LYSR"/>
    <property type="match status" value="1"/>
</dbReference>
<evidence type="ECO:0000256" key="5">
    <source>
        <dbReference type="ARBA" id="ARBA00023163"/>
    </source>
</evidence>
<keyword evidence="9" id="KW-1185">Reference proteome</keyword>
<reference evidence="8" key="3">
    <citation type="submission" date="2024-03" db="EMBL/GenBank/DDBJ databases">
        <authorList>
            <person name="Bromfield E.S.P."/>
            <person name="Cloutier S."/>
        </authorList>
    </citation>
    <scope>NUCLEOTIDE SEQUENCE</scope>
    <source>
        <strain evidence="8">5S5</strain>
    </source>
</reference>
<evidence type="ECO:0000256" key="1">
    <source>
        <dbReference type="ARBA" id="ARBA00003502"/>
    </source>
</evidence>
<organism evidence="7">
    <name type="scientific">Bradyrhizobium septentrionale</name>
    <dbReference type="NCBI Taxonomy" id="1404411"/>
    <lineage>
        <taxon>Bacteria</taxon>
        <taxon>Pseudomonadati</taxon>
        <taxon>Pseudomonadota</taxon>
        <taxon>Alphaproteobacteria</taxon>
        <taxon>Hyphomicrobiales</taxon>
        <taxon>Nitrobacteraceae</taxon>
        <taxon>Bradyrhizobium</taxon>
    </lineage>
</organism>
<evidence type="ECO:0000313" key="7">
    <source>
        <dbReference type="EMBL" id="NVI42593.1"/>
    </source>
</evidence>
<dbReference type="Pfam" id="PF03466">
    <property type="entry name" value="LysR_substrate"/>
    <property type="match status" value="1"/>
</dbReference>
<name>A0A973VVD7_9BRAD</name>
<reference evidence="8" key="2">
    <citation type="journal article" date="2021" name="Int. J. Syst. Evol. Microbiol.">
        <title>Bradyrhizobium septentrionale sp. nov. (sv. septentrionale) and Bradyrhizobium quebecense sp. nov. (sv. septentrionale) associated with legumes native to Canada possess rearranged symbiosis genes and numerous insertion sequences.</title>
        <authorList>
            <person name="Bromfield E.S.P."/>
            <person name="Cloutier S."/>
        </authorList>
    </citation>
    <scope>NUCLEOTIDE SEQUENCE</scope>
    <source>
        <strain evidence="8">5S5</strain>
    </source>
</reference>
<accession>A0A973VVD7</accession>
<dbReference type="SUPFAM" id="SSF53850">
    <property type="entry name" value="Periplasmic binding protein-like II"/>
    <property type="match status" value="1"/>
</dbReference>
<dbReference type="CDD" id="cd00090">
    <property type="entry name" value="HTH_ARSR"/>
    <property type="match status" value="1"/>
</dbReference>
<dbReference type="Gene3D" id="3.40.190.10">
    <property type="entry name" value="Periplasmic binding protein-like II"/>
    <property type="match status" value="2"/>
</dbReference>
<dbReference type="PANTHER" id="PTHR30537">
    <property type="entry name" value="HTH-TYPE TRANSCRIPTIONAL REGULATOR"/>
    <property type="match status" value="1"/>
</dbReference>
<evidence type="ECO:0000313" key="8">
    <source>
        <dbReference type="EMBL" id="WXC81514.1"/>
    </source>
</evidence>
<comment type="similarity">
    <text evidence="2">Belongs to the LysR transcriptional regulatory family.</text>
</comment>
<evidence type="ECO:0000256" key="3">
    <source>
        <dbReference type="ARBA" id="ARBA00023015"/>
    </source>
</evidence>
<dbReference type="Proteomes" id="UP001432046">
    <property type="component" value="Chromosome"/>
</dbReference>
<dbReference type="RefSeq" id="WP_166210084.1">
    <property type="nucleotide sequence ID" value="NZ_CP088285.1"/>
</dbReference>
<feature type="domain" description="HTH lysR-type" evidence="6">
    <location>
        <begin position="7"/>
        <end position="64"/>
    </location>
</feature>
<gene>
    <name evidence="7" type="ORF">HAP48_005655</name>
    <name evidence="8" type="ORF">WDK88_07790</name>
</gene>
<dbReference type="EMBL" id="CP147711">
    <property type="protein sequence ID" value="WXC81514.1"/>
    <property type="molecule type" value="Genomic_DNA"/>
</dbReference>
<reference evidence="7" key="1">
    <citation type="submission" date="2020-06" db="EMBL/GenBank/DDBJ databases">
        <title>Whole Genome Sequence of Bradyrhizobium sp. Strain 1S1.</title>
        <authorList>
            <person name="Bromfield E.S.P."/>
            <person name="Cloutier S."/>
        </authorList>
    </citation>
    <scope>NUCLEOTIDE SEQUENCE [LARGE SCALE GENOMIC DNA]</scope>
    <source>
        <strain evidence="7">1S1</strain>
    </source>
</reference>
<dbReference type="Pfam" id="PF00126">
    <property type="entry name" value="HTH_1"/>
    <property type="match status" value="1"/>
</dbReference>